<organism evidence="2 3">
    <name type="scientific">Chitinophaga caeni</name>
    <dbReference type="NCBI Taxonomy" id="2029983"/>
    <lineage>
        <taxon>Bacteria</taxon>
        <taxon>Pseudomonadati</taxon>
        <taxon>Bacteroidota</taxon>
        <taxon>Chitinophagia</taxon>
        <taxon>Chitinophagales</taxon>
        <taxon>Chitinophagaceae</taxon>
        <taxon>Chitinophaga</taxon>
    </lineage>
</organism>
<accession>A0A291QSU7</accession>
<protein>
    <recommendedName>
        <fullName evidence="1">GyrI-like small molecule binding domain-containing protein</fullName>
    </recommendedName>
</protein>
<dbReference type="RefSeq" id="WP_098193337.1">
    <property type="nucleotide sequence ID" value="NZ_CP023777.1"/>
</dbReference>
<dbReference type="AlphaFoldDB" id="A0A291QSU7"/>
<sequence length="209" mass="23756">MDIKSLTQKIDLTKLYKSYYSATTQPRLEMLEAGQFICLEGQGAPGSPLFYNSIQTLFAVAYGVKSIYKKLLEDFVVPKLEGLWWVEDGKDALSVSREQWYWKLMIRMPAYVTAGDIEHVKAVIFHKKKLVLAPRVSLENGNGGLVVQCLHVGSYENETITLEAMKLYMEKMGVVQSGLHHEIYLSDATKVPTHKWKTILRLPVKQFGI</sequence>
<dbReference type="Proteomes" id="UP000220133">
    <property type="component" value="Chromosome"/>
</dbReference>
<dbReference type="KEGG" id="cbae:COR50_07010"/>
<evidence type="ECO:0000313" key="2">
    <source>
        <dbReference type="EMBL" id="ATL46952.1"/>
    </source>
</evidence>
<dbReference type="Pfam" id="PF06445">
    <property type="entry name" value="GyrI-like"/>
    <property type="match status" value="1"/>
</dbReference>
<dbReference type="InterPro" id="IPR011256">
    <property type="entry name" value="Reg_factor_effector_dom_sf"/>
</dbReference>
<dbReference type="Gene3D" id="3.20.80.10">
    <property type="entry name" value="Regulatory factor, effector binding domain"/>
    <property type="match status" value="1"/>
</dbReference>
<dbReference type="EMBL" id="CP023777">
    <property type="protein sequence ID" value="ATL46952.1"/>
    <property type="molecule type" value="Genomic_DNA"/>
</dbReference>
<gene>
    <name evidence="2" type="ORF">COR50_07010</name>
</gene>
<reference evidence="2 3" key="1">
    <citation type="submission" date="2017-10" db="EMBL/GenBank/DDBJ databases">
        <title>Paenichitinophaga pekingensis gen. nov., sp. nov., isolated from activated sludge.</title>
        <authorList>
            <person name="Jin D."/>
            <person name="Kong X."/>
            <person name="Deng Y."/>
            <person name="Bai Z."/>
        </authorList>
    </citation>
    <scope>NUCLEOTIDE SEQUENCE [LARGE SCALE GENOMIC DNA]</scope>
    <source>
        <strain evidence="2 3">13</strain>
    </source>
</reference>
<feature type="domain" description="GyrI-like small molecule binding" evidence="1">
    <location>
        <begin position="25"/>
        <end position="205"/>
    </location>
</feature>
<dbReference type="OrthoDB" id="4772335at2"/>
<evidence type="ECO:0000259" key="1">
    <source>
        <dbReference type="Pfam" id="PF06445"/>
    </source>
</evidence>
<proteinExistence type="predicted"/>
<evidence type="ECO:0000313" key="3">
    <source>
        <dbReference type="Proteomes" id="UP000220133"/>
    </source>
</evidence>
<dbReference type="InterPro" id="IPR029442">
    <property type="entry name" value="GyrI-like"/>
</dbReference>
<name>A0A291QSU7_9BACT</name>
<keyword evidence="3" id="KW-1185">Reference proteome</keyword>